<comment type="pathway">
    <text evidence="16">Cell wall biogenesis; peptidoglycan biosynthesis.</text>
</comment>
<accession>A0A233RCQ1</accession>
<feature type="active site" description="Acyl-ester intermediate" evidence="16">
    <location>
        <position position="302"/>
    </location>
</feature>
<evidence type="ECO:0000256" key="9">
    <source>
        <dbReference type="ARBA" id="ARBA00022960"/>
    </source>
</evidence>
<evidence type="ECO:0000256" key="14">
    <source>
        <dbReference type="ARBA" id="ARBA00023306"/>
    </source>
</evidence>
<evidence type="ECO:0000256" key="13">
    <source>
        <dbReference type="ARBA" id="ARBA00023210"/>
    </source>
</evidence>
<dbReference type="SUPFAM" id="SSF56519">
    <property type="entry name" value="Penicillin binding protein dimerisation domain"/>
    <property type="match status" value="1"/>
</dbReference>
<feature type="domain" description="Penicillin-binding protein dimerisation" evidence="18">
    <location>
        <begin position="64"/>
        <end position="214"/>
    </location>
</feature>
<evidence type="ECO:0000256" key="2">
    <source>
        <dbReference type="ARBA" id="ARBA00022475"/>
    </source>
</evidence>
<dbReference type="InterPro" id="IPR005311">
    <property type="entry name" value="PBP_dimer"/>
</dbReference>
<keyword evidence="10 16" id="KW-0573">Peptidoglycan synthesis</keyword>
<dbReference type="InterPro" id="IPR036138">
    <property type="entry name" value="PBP_dimer_sf"/>
</dbReference>
<name>A0A233RCQ1_9GAMM</name>
<dbReference type="GO" id="GO:0006508">
    <property type="term" value="P:proteolysis"/>
    <property type="evidence" value="ECO:0007669"/>
    <property type="project" value="UniProtKB-KW"/>
</dbReference>
<evidence type="ECO:0000256" key="5">
    <source>
        <dbReference type="ARBA" id="ARBA00022645"/>
    </source>
</evidence>
<evidence type="ECO:0000256" key="11">
    <source>
        <dbReference type="ARBA" id="ARBA00022989"/>
    </source>
</evidence>
<evidence type="ECO:0000256" key="16">
    <source>
        <dbReference type="HAMAP-Rule" id="MF_02080"/>
    </source>
</evidence>
<dbReference type="SUPFAM" id="SSF56601">
    <property type="entry name" value="beta-lactamase/transpeptidase-like"/>
    <property type="match status" value="1"/>
</dbReference>
<evidence type="ECO:0000256" key="6">
    <source>
        <dbReference type="ARBA" id="ARBA00022670"/>
    </source>
</evidence>
<dbReference type="Gene3D" id="3.90.1310.10">
    <property type="entry name" value="Penicillin-binding protein 2a (Domain 2)"/>
    <property type="match status" value="1"/>
</dbReference>
<dbReference type="HAMAP" id="MF_02080">
    <property type="entry name" value="FtsI_transpept"/>
    <property type="match status" value="1"/>
</dbReference>
<dbReference type="GO" id="GO:0008955">
    <property type="term" value="F:peptidoglycan glycosyltransferase activity"/>
    <property type="evidence" value="ECO:0007669"/>
    <property type="project" value="InterPro"/>
</dbReference>
<organism evidence="19 20">
    <name type="scientific">Oceanimonas doudoroffii</name>
    <dbReference type="NCBI Taxonomy" id="84158"/>
    <lineage>
        <taxon>Bacteria</taxon>
        <taxon>Pseudomonadati</taxon>
        <taxon>Pseudomonadota</taxon>
        <taxon>Gammaproteobacteria</taxon>
        <taxon>Aeromonadales</taxon>
        <taxon>Aeromonadaceae</taxon>
        <taxon>Oceanimonas</taxon>
    </lineage>
</organism>
<reference evidence="19 20" key="1">
    <citation type="submission" date="2017-08" db="EMBL/GenBank/DDBJ databases">
        <title>A Genome Sequence of Oceanimonas doudoroffii ATCC 27123T.</title>
        <authorList>
            <person name="Brennan M.A."/>
            <person name="Maclea K.S."/>
            <person name="Mcclelland W.D."/>
            <person name="Trachtenberg A.M."/>
        </authorList>
    </citation>
    <scope>NUCLEOTIDE SEQUENCE [LARGE SCALE GENOMIC DNA]</scope>
    <source>
        <strain evidence="19 20">ATCC 27123</strain>
    </source>
</reference>
<protein>
    <recommendedName>
        <fullName evidence="16">Peptidoglycan D,D-transpeptidase FtsI</fullName>
        <ecNumber evidence="16">3.4.16.4</ecNumber>
    </recommendedName>
    <alternativeName>
        <fullName evidence="16">Penicillin-binding protein 3</fullName>
        <shortName evidence="16">PBP-3</shortName>
    </alternativeName>
</protein>
<dbReference type="Pfam" id="PF03717">
    <property type="entry name" value="PBP_dimer"/>
    <property type="match status" value="1"/>
</dbReference>
<dbReference type="EC" id="3.4.16.4" evidence="16"/>
<comment type="subcellular location">
    <subcellularLocation>
        <location evidence="1">Membrane</location>
    </subcellularLocation>
</comment>
<evidence type="ECO:0000313" key="19">
    <source>
        <dbReference type="EMBL" id="OXY81163.1"/>
    </source>
</evidence>
<dbReference type="InterPro" id="IPR037532">
    <property type="entry name" value="FtsI_transpept"/>
</dbReference>
<evidence type="ECO:0000256" key="7">
    <source>
        <dbReference type="ARBA" id="ARBA00022692"/>
    </source>
</evidence>
<keyword evidence="8 16" id="KW-0378">Hydrolase</keyword>
<dbReference type="GO" id="GO:0009252">
    <property type="term" value="P:peptidoglycan biosynthetic process"/>
    <property type="evidence" value="ECO:0007669"/>
    <property type="project" value="UniProtKB-UniRule"/>
</dbReference>
<dbReference type="RefSeq" id="WP_094201415.1">
    <property type="nucleotide sequence ID" value="NZ_NBIM01000005.1"/>
</dbReference>
<evidence type="ECO:0000256" key="4">
    <source>
        <dbReference type="ARBA" id="ARBA00022618"/>
    </source>
</evidence>
<keyword evidence="4 16" id="KW-0132">Cell division</keyword>
<comment type="caution">
    <text evidence="19">The sequence shown here is derived from an EMBL/GenBank/DDBJ whole genome shotgun (WGS) entry which is preliminary data.</text>
</comment>
<feature type="domain" description="Penicillin-binding protein transpeptidase" evidence="17">
    <location>
        <begin position="256"/>
        <end position="550"/>
    </location>
</feature>
<evidence type="ECO:0000313" key="20">
    <source>
        <dbReference type="Proteomes" id="UP000242757"/>
    </source>
</evidence>
<evidence type="ECO:0000256" key="10">
    <source>
        <dbReference type="ARBA" id="ARBA00022984"/>
    </source>
</evidence>
<dbReference type="InterPro" id="IPR050515">
    <property type="entry name" value="Beta-lactam/transpept"/>
</dbReference>
<gene>
    <name evidence="16" type="primary">ftsI</name>
    <name evidence="19" type="ORF">B6S08_13945</name>
</gene>
<dbReference type="PANTHER" id="PTHR30627">
    <property type="entry name" value="PEPTIDOGLYCAN D,D-TRANSPEPTIDASE"/>
    <property type="match status" value="1"/>
</dbReference>
<keyword evidence="2 16" id="KW-1003">Cell membrane</keyword>
<evidence type="ECO:0000256" key="8">
    <source>
        <dbReference type="ARBA" id="ARBA00022801"/>
    </source>
</evidence>
<dbReference type="UniPathway" id="UPA00219"/>
<dbReference type="GO" id="GO:0043093">
    <property type="term" value="P:FtsZ-dependent cytokinesis"/>
    <property type="evidence" value="ECO:0007669"/>
    <property type="project" value="UniProtKB-UniRule"/>
</dbReference>
<keyword evidence="19" id="KW-0808">Transferase</keyword>
<keyword evidence="5 16" id="KW-0121">Carboxypeptidase</keyword>
<dbReference type="InterPro" id="IPR001460">
    <property type="entry name" value="PCN-bd_Tpept"/>
</dbReference>
<dbReference type="Gene3D" id="1.10.150.770">
    <property type="match status" value="1"/>
</dbReference>
<evidence type="ECO:0000256" key="12">
    <source>
        <dbReference type="ARBA" id="ARBA00023136"/>
    </source>
</evidence>
<dbReference type="Gene3D" id="3.40.710.10">
    <property type="entry name" value="DD-peptidase/beta-lactamase superfamily"/>
    <property type="match status" value="1"/>
</dbReference>
<proteinExistence type="inferred from homology"/>
<dbReference type="GO" id="GO:0000917">
    <property type="term" value="P:division septum assembly"/>
    <property type="evidence" value="ECO:0007669"/>
    <property type="project" value="UniProtKB-KW"/>
</dbReference>
<keyword evidence="13 16" id="KW-0717">Septation</keyword>
<dbReference type="GO" id="GO:0071555">
    <property type="term" value="P:cell wall organization"/>
    <property type="evidence" value="ECO:0007669"/>
    <property type="project" value="UniProtKB-KW"/>
</dbReference>
<keyword evidence="9 16" id="KW-0133">Cell shape</keyword>
<comment type="catalytic activity">
    <reaction evidence="16">
        <text>Preferential cleavage: (Ac)2-L-Lys-D-Ala-|-D-Ala. Also transpeptidation of peptidyl-alanyl moieties that are N-acyl substituents of D-alanine.</text>
        <dbReference type="EC" id="3.4.16.4"/>
    </reaction>
</comment>
<keyword evidence="3 16" id="KW-0997">Cell inner membrane</keyword>
<evidence type="ECO:0000256" key="3">
    <source>
        <dbReference type="ARBA" id="ARBA00022519"/>
    </source>
</evidence>
<dbReference type="GO" id="GO:0005886">
    <property type="term" value="C:plasma membrane"/>
    <property type="evidence" value="ECO:0007669"/>
    <property type="project" value="UniProtKB-UniRule"/>
</dbReference>
<keyword evidence="14 16" id="KW-0131">Cell cycle</keyword>
<keyword evidence="11 16" id="KW-1133">Transmembrane helix</keyword>
<keyword evidence="6 16" id="KW-0645">Protease</keyword>
<dbReference type="GO" id="GO:0009002">
    <property type="term" value="F:serine-type D-Ala-D-Ala carboxypeptidase activity"/>
    <property type="evidence" value="ECO:0007669"/>
    <property type="project" value="UniProtKB-UniRule"/>
</dbReference>
<keyword evidence="7 16" id="KW-0812">Transmembrane</keyword>
<dbReference type="GO" id="GO:0008658">
    <property type="term" value="F:penicillin binding"/>
    <property type="evidence" value="ECO:0007669"/>
    <property type="project" value="InterPro"/>
</dbReference>
<dbReference type="InterPro" id="IPR012338">
    <property type="entry name" value="Beta-lactam/transpept-like"/>
</dbReference>
<dbReference type="Pfam" id="PF00905">
    <property type="entry name" value="Transpeptidase"/>
    <property type="match status" value="1"/>
</dbReference>
<dbReference type="PANTHER" id="PTHR30627:SF1">
    <property type="entry name" value="PEPTIDOGLYCAN D,D-TRANSPEPTIDASE FTSI"/>
    <property type="match status" value="1"/>
</dbReference>
<comment type="similarity">
    <text evidence="16">Belongs to the transpeptidase family. FtsI subfamily.</text>
</comment>
<keyword evidence="12 16" id="KW-0472">Membrane</keyword>
<dbReference type="AlphaFoldDB" id="A0A233RCQ1"/>
<comment type="function">
    <text evidence="16">Catalyzes cross-linking of the peptidoglycan cell wall at the division septum.</text>
</comment>
<dbReference type="Gene3D" id="3.30.450.330">
    <property type="match status" value="1"/>
</dbReference>
<keyword evidence="15 16" id="KW-0961">Cell wall biogenesis/degradation</keyword>
<evidence type="ECO:0000256" key="15">
    <source>
        <dbReference type="ARBA" id="ARBA00023316"/>
    </source>
</evidence>
<dbReference type="EMBL" id="NBIM01000005">
    <property type="protein sequence ID" value="OXY81163.1"/>
    <property type="molecule type" value="Genomic_DNA"/>
</dbReference>
<keyword evidence="20" id="KW-1185">Reference proteome</keyword>
<sequence length="582" mass="63904">MSRRNRQKKEPLLALGRFHFTCAVILLAFFALFARAAWIQVISPDRLRLEGDLRSLRSAAVSNTSRGMVMDRNGEELAVSVPVQAVWADPKQIHAERSLDREQAWQALAEVLGVPHDRLLARVENPKRRFVYLQRQVTPAVAEYIRKLRLPGVHLRPEERRFYPTGEINAHLVGMTNIDGNGIEGIERAFNDWLTAQPGERKVRKDRMGRVIEDLGVVSEARQANNIELTIDQRIQALAYRSLKRAFEFHRATSASLVMLDVKTGEVLAMVNAPSFNPNNRSQYQGFRARNRAVTDTYEPGSTLKPMIVVSALENGVVKANSMIDTSPGWMRLGGKRVADTRNLGNISVETVLQRSSNMGMVRMAMEETPEQLLDTLYRFGLGIDSGMGLVGESTGMVPQRRRWSDIEQATLSFGYGVTVTPLQLAQAYAILANGGVRHPLTIIKRSQPPAGEQAVPRQHAEAVMHMLESVVGPGGTARNAAIAGYRVGGKTGTSRKAIAGGYGSDYVGLFAGVAPLSDPRLALVVVINEPQGDQYYGGQVAAPVFAEVMSGALQLLNIRPDAATEEQFQLAGQEAALVPHT</sequence>
<dbReference type="OrthoDB" id="9789078at2"/>
<dbReference type="GO" id="GO:0008360">
    <property type="term" value="P:regulation of cell shape"/>
    <property type="evidence" value="ECO:0007669"/>
    <property type="project" value="UniProtKB-KW"/>
</dbReference>
<evidence type="ECO:0000256" key="1">
    <source>
        <dbReference type="ARBA" id="ARBA00004370"/>
    </source>
</evidence>
<dbReference type="Proteomes" id="UP000242757">
    <property type="component" value="Unassembled WGS sequence"/>
</dbReference>
<evidence type="ECO:0000259" key="18">
    <source>
        <dbReference type="Pfam" id="PF03717"/>
    </source>
</evidence>
<evidence type="ECO:0000259" key="17">
    <source>
        <dbReference type="Pfam" id="PF00905"/>
    </source>
</evidence>